<dbReference type="PANTHER" id="PTHR35038:SF5">
    <property type="entry name" value="CYTOCHROME C-TYPE PROTEIN NRFB"/>
    <property type="match status" value="1"/>
</dbReference>
<dbReference type="NCBIfam" id="TIGR03146">
    <property type="entry name" value="cyt_nit_nrfB"/>
    <property type="match status" value="1"/>
</dbReference>
<proteinExistence type="predicted"/>
<keyword evidence="5" id="KW-1185">Reference proteome</keyword>
<dbReference type="InterPro" id="IPR051829">
    <property type="entry name" value="Multiheme_Cytochr_ET"/>
</dbReference>
<accession>A0ABW3IAF3</accession>
<dbReference type="PANTHER" id="PTHR35038">
    <property type="entry name" value="DISSIMILATORY SULFITE REDUCTASE SIRA"/>
    <property type="match status" value="1"/>
</dbReference>
<evidence type="ECO:0000313" key="5">
    <source>
        <dbReference type="Proteomes" id="UP001596996"/>
    </source>
</evidence>
<dbReference type="InterPro" id="IPR036280">
    <property type="entry name" value="Multihaem_cyt_sf"/>
</dbReference>
<gene>
    <name evidence="4" type="primary">nrfB</name>
    <name evidence="4" type="ORF">ACFQ02_06785</name>
</gene>
<name>A0ABW3IAF3_9PAST</name>
<dbReference type="EMBL" id="JBHTJN010000011">
    <property type="protein sequence ID" value="MFD0966545.1"/>
    <property type="molecule type" value="Genomic_DNA"/>
</dbReference>
<evidence type="ECO:0000256" key="1">
    <source>
        <dbReference type="ARBA" id="ARBA00022729"/>
    </source>
</evidence>
<dbReference type="InterPro" id="IPR017564">
    <property type="entry name" value="Cyt_c_NrfB"/>
</dbReference>
<dbReference type="RefSeq" id="WP_380820901.1">
    <property type="nucleotide sequence ID" value="NZ_JBHTJN010000011.1"/>
</dbReference>
<organism evidence="4 5">
    <name type="scientific">Seminibacterium arietis</name>
    <dbReference type="NCBI Taxonomy" id="1173502"/>
    <lineage>
        <taxon>Bacteria</taxon>
        <taxon>Pseudomonadati</taxon>
        <taxon>Pseudomonadota</taxon>
        <taxon>Gammaproteobacteria</taxon>
        <taxon>Pasteurellales</taxon>
        <taxon>Pasteurellaceae</taxon>
        <taxon>Seminibacterium</taxon>
    </lineage>
</organism>
<dbReference type="SUPFAM" id="SSF48695">
    <property type="entry name" value="Multiheme cytochromes"/>
    <property type="match status" value="1"/>
</dbReference>
<dbReference type="Proteomes" id="UP001596996">
    <property type="component" value="Unassembled WGS sequence"/>
</dbReference>
<protein>
    <submittedName>
        <fullName evidence="4">Cytochrome c nitrite reductase pentaheme subunit</fullName>
        <ecNumber evidence="4">1.7.2.2</ecNumber>
    </submittedName>
</protein>
<comment type="caution">
    <text evidence="4">The sequence shown here is derived from an EMBL/GenBank/DDBJ whole genome shotgun (WGS) entry which is preliminary data.</text>
</comment>
<evidence type="ECO:0000256" key="2">
    <source>
        <dbReference type="SAM" id="MobiDB-lite"/>
    </source>
</evidence>
<evidence type="ECO:0000259" key="3">
    <source>
        <dbReference type="Pfam" id="PF22678"/>
    </source>
</evidence>
<sequence>MNVTVKIMLKLIVLLSLFTFVLPVSGELIYHPTLENQRNPNDYCAKCHKFDANSEQFGGDLHFGKFNGIHLSKSNPATGKQITCISCHGNISEKHRLGTKDVMRFESDIFNKKTPMFSVEEQNQVCFSCHQPDNLREKFWAHDVHAMKLPCAACHSLHQKEDPVQKLEKKERVKICVDCHSKQQQHHNQDQLTITEQKDKK</sequence>
<dbReference type="Gene3D" id="1.10.1130.10">
    <property type="entry name" value="Flavocytochrome C3, Chain A"/>
    <property type="match status" value="1"/>
</dbReference>
<evidence type="ECO:0000313" key="4">
    <source>
        <dbReference type="EMBL" id="MFD0966545.1"/>
    </source>
</evidence>
<dbReference type="NCBIfam" id="NF008659">
    <property type="entry name" value="PRK11659.1"/>
    <property type="match status" value="1"/>
</dbReference>
<feature type="domain" description="Cytochrome c-type protein NrfB-like" evidence="3">
    <location>
        <begin position="84"/>
        <end position="179"/>
    </location>
</feature>
<dbReference type="EC" id="1.7.2.2" evidence="4"/>
<reference evidence="5" key="1">
    <citation type="journal article" date="2019" name="Int. J. Syst. Evol. Microbiol.">
        <title>The Global Catalogue of Microorganisms (GCM) 10K type strain sequencing project: providing services to taxonomists for standard genome sequencing and annotation.</title>
        <authorList>
            <consortium name="The Broad Institute Genomics Platform"/>
            <consortium name="The Broad Institute Genome Sequencing Center for Infectious Disease"/>
            <person name="Wu L."/>
            <person name="Ma J."/>
        </authorList>
    </citation>
    <scope>NUCLEOTIDE SEQUENCE [LARGE SCALE GENOMIC DNA]</scope>
    <source>
        <strain evidence="5">CCUG 61707</strain>
    </source>
</reference>
<keyword evidence="1" id="KW-0732">Signal</keyword>
<dbReference type="Pfam" id="PF22678">
    <property type="entry name" value="Cytochrom_c_NrfB-like"/>
    <property type="match status" value="1"/>
</dbReference>
<dbReference type="InterPro" id="IPR053875">
    <property type="entry name" value="Cytochrom_c_NrfB-like_dom"/>
</dbReference>
<dbReference type="GO" id="GO:0042279">
    <property type="term" value="F:nitrite reductase (cytochrome, ammonia-forming) activity"/>
    <property type="evidence" value="ECO:0007669"/>
    <property type="project" value="UniProtKB-EC"/>
</dbReference>
<keyword evidence="4" id="KW-0560">Oxidoreductase</keyword>
<feature type="region of interest" description="Disordered" evidence="2">
    <location>
        <begin position="182"/>
        <end position="201"/>
    </location>
</feature>